<keyword evidence="3" id="KW-1185">Reference proteome</keyword>
<protein>
    <submittedName>
        <fullName evidence="2">Uncharacterized protein</fullName>
    </submittedName>
</protein>
<dbReference type="OrthoDB" id="3234297at2759"/>
<reference evidence="2 3" key="1">
    <citation type="submission" date="2019-01" db="EMBL/GenBank/DDBJ databases">
        <title>Draft genome sequence of Psathyrella aberdarensis IHI B618.</title>
        <authorList>
            <person name="Buettner E."/>
            <person name="Kellner H."/>
        </authorList>
    </citation>
    <scope>NUCLEOTIDE SEQUENCE [LARGE SCALE GENOMIC DNA]</scope>
    <source>
        <strain evidence="2 3">IHI B618</strain>
    </source>
</reference>
<evidence type="ECO:0000313" key="3">
    <source>
        <dbReference type="Proteomes" id="UP000290288"/>
    </source>
</evidence>
<proteinExistence type="predicted"/>
<evidence type="ECO:0000256" key="1">
    <source>
        <dbReference type="SAM" id="Phobius"/>
    </source>
</evidence>
<organism evidence="2 3">
    <name type="scientific">Candolleomyces aberdarensis</name>
    <dbReference type="NCBI Taxonomy" id="2316362"/>
    <lineage>
        <taxon>Eukaryota</taxon>
        <taxon>Fungi</taxon>
        <taxon>Dikarya</taxon>
        <taxon>Basidiomycota</taxon>
        <taxon>Agaricomycotina</taxon>
        <taxon>Agaricomycetes</taxon>
        <taxon>Agaricomycetidae</taxon>
        <taxon>Agaricales</taxon>
        <taxon>Agaricineae</taxon>
        <taxon>Psathyrellaceae</taxon>
        <taxon>Candolleomyces</taxon>
    </lineage>
</organism>
<dbReference type="Proteomes" id="UP000290288">
    <property type="component" value="Unassembled WGS sequence"/>
</dbReference>
<feature type="transmembrane region" description="Helical" evidence="1">
    <location>
        <begin position="100"/>
        <end position="120"/>
    </location>
</feature>
<sequence>MANYTFPDLNFNHAADPAKYFKAFCLNPADDHCDLGVCPNTDVTGIGQQVSIYITTFIYAIVIVYVPRLHRTMLYAHLSVLYSLFIAALVSLLRGELTNADGIFVLVTAASPSSLHLWYLTIRSFWNTSIFPIRPAAKSVPAHKSLEVQLTRAFALLSLIFEIILICLMFISTKRIRFSQPACSREYGKALWYNVAWVLPVAIQSTVMLAIFFFALGATRWWTSRKAYEVPAPIPQPFDKGIGEKPTTKRKDTIDIISWTEQVLFESCPHFMNRTLFICIITTVQLSALPTFQYVIDIKDCYSMLLILAGLFGERPRKGSCVRNIYVIRVL</sequence>
<keyword evidence="1" id="KW-0472">Membrane</keyword>
<evidence type="ECO:0000313" key="2">
    <source>
        <dbReference type="EMBL" id="RXW22633.1"/>
    </source>
</evidence>
<gene>
    <name evidence="2" type="ORF">EST38_g3216</name>
</gene>
<feature type="transmembrane region" description="Helical" evidence="1">
    <location>
        <begin position="191"/>
        <end position="216"/>
    </location>
</feature>
<feature type="transmembrane region" description="Helical" evidence="1">
    <location>
        <begin position="153"/>
        <end position="171"/>
    </location>
</feature>
<name>A0A4Q2DRI5_9AGAR</name>
<dbReference type="EMBL" id="SDEE01000065">
    <property type="protein sequence ID" value="RXW22633.1"/>
    <property type="molecule type" value="Genomic_DNA"/>
</dbReference>
<feature type="transmembrane region" description="Helical" evidence="1">
    <location>
        <begin position="74"/>
        <end position="94"/>
    </location>
</feature>
<comment type="caution">
    <text evidence="2">The sequence shown here is derived from an EMBL/GenBank/DDBJ whole genome shotgun (WGS) entry which is preliminary data.</text>
</comment>
<accession>A0A4Q2DRI5</accession>
<keyword evidence="1" id="KW-0812">Transmembrane</keyword>
<keyword evidence="1" id="KW-1133">Transmembrane helix</keyword>
<feature type="transmembrane region" description="Helical" evidence="1">
    <location>
        <begin position="50"/>
        <end position="67"/>
    </location>
</feature>
<dbReference type="AlphaFoldDB" id="A0A4Q2DRI5"/>